<name>A0ACC0GRG1_9ERIC</name>
<dbReference type="Proteomes" id="UP001060215">
    <property type="component" value="Chromosome 9"/>
</dbReference>
<keyword evidence="1" id="KW-0808">Transferase</keyword>
<gene>
    <name evidence="1" type="ORF">LOK49_LG08G02802</name>
</gene>
<organism evidence="1 2">
    <name type="scientific">Camellia lanceoleosa</name>
    <dbReference type="NCBI Taxonomy" id="1840588"/>
    <lineage>
        <taxon>Eukaryota</taxon>
        <taxon>Viridiplantae</taxon>
        <taxon>Streptophyta</taxon>
        <taxon>Embryophyta</taxon>
        <taxon>Tracheophyta</taxon>
        <taxon>Spermatophyta</taxon>
        <taxon>Magnoliopsida</taxon>
        <taxon>eudicotyledons</taxon>
        <taxon>Gunneridae</taxon>
        <taxon>Pentapetalae</taxon>
        <taxon>asterids</taxon>
        <taxon>Ericales</taxon>
        <taxon>Theaceae</taxon>
        <taxon>Camellia</taxon>
    </lineage>
</organism>
<proteinExistence type="predicted"/>
<evidence type="ECO:0000313" key="1">
    <source>
        <dbReference type="EMBL" id="KAI8003842.1"/>
    </source>
</evidence>
<keyword evidence="1" id="KW-0418">Kinase</keyword>
<keyword evidence="1" id="KW-0675">Receptor</keyword>
<comment type="caution">
    <text evidence="1">The sequence shown here is derived from an EMBL/GenBank/DDBJ whole genome shotgun (WGS) entry which is preliminary data.</text>
</comment>
<sequence>MGFLNPRIVDPIPSFIRDLPNLEVLQIWENNFTLELPANLGRNRKLLRLDVRKLPTSGQSKLKVEYVHTANKSLVERIRSALDFDEAKYSAFKDILGEYRQGLMDAETYVGYVNQFGLSHLVIELGGLCPDAEKQRALVETYDATLQNNSLQEKFWSKDSSHMKDGNGSKKVKGSA</sequence>
<dbReference type="EMBL" id="CM045766">
    <property type="protein sequence ID" value="KAI8003842.1"/>
    <property type="molecule type" value="Genomic_DNA"/>
</dbReference>
<protein>
    <submittedName>
        <fullName evidence="1">Receptor protein kinase CLAVATA1</fullName>
    </submittedName>
</protein>
<accession>A0ACC0GRG1</accession>
<keyword evidence="2" id="KW-1185">Reference proteome</keyword>
<reference evidence="1 2" key="1">
    <citation type="journal article" date="2022" name="Plant J.">
        <title>Chromosome-level genome of Camellia lanceoleosa provides a valuable resource for understanding genome evolution and self-incompatibility.</title>
        <authorList>
            <person name="Gong W."/>
            <person name="Xiao S."/>
            <person name="Wang L."/>
            <person name="Liao Z."/>
            <person name="Chang Y."/>
            <person name="Mo W."/>
            <person name="Hu G."/>
            <person name="Li W."/>
            <person name="Zhao G."/>
            <person name="Zhu H."/>
            <person name="Hu X."/>
            <person name="Ji K."/>
            <person name="Xiang X."/>
            <person name="Song Q."/>
            <person name="Yuan D."/>
            <person name="Jin S."/>
            <person name="Zhang L."/>
        </authorList>
    </citation>
    <scope>NUCLEOTIDE SEQUENCE [LARGE SCALE GENOMIC DNA]</scope>
    <source>
        <strain evidence="1">SQ_2022a</strain>
    </source>
</reference>
<evidence type="ECO:0000313" key="2">
    <source>
        <dbReference type="Proteomes" id="UP001060215"/>
    </source>
</evidence>